<reference evidence="1 2" key="1">
    <citation type="submission" date="2014-03" db="EMBL/GenBank/DDBJ databases">
        <title>Genomics of Bifidobacteria.</title>
        <authorList>
            <person name="Ventura M."/>
            <person name="Milani C."/>
            <person name="Lugli G.A."/>
        </authorList>
    </citation>
    <scope>NUCLEOTIDE SEQUENCE [LARGE SCALE GENOMIC DNA]</scope>
    <source>
        <strain evidence="1 2">LMG 21814</strain>
    </source>
</reference>
<dbReference type="Pfam" id="PF13310">
    <property type="entry name" value="Virulence_RhuM"/>
    <property type="match status" value="1"/>
</dbReference>
<protein>
    <submittedName>
        <fullName evidence="1">Toxin-antitoxin system, toxin component, Fic family</fullName>
    </submittedName>
</protein>
<proteinExistence type="predicted"/>
<dbReference type="RefSeq" id="WP_016462965.1">
    <property type="nucleotide sequence ID" value="NZ_JGZA01000013.1"/>
</dbReference>
<dbReference type="InterPro" id="IPR011204">
    <property type="entry name" value="Virulence_RhuM-like"/>
</dbReference>
<accession>A0A087BHM7</accession>
<dbReference type="Proteomes" id="UP000029024">
    <property type="component" value="Unassembled WGS sequence"/>
</dbReference>
<comment type="caution">
    <text evidence="1">The sequence shown here is derived from an EMBL/GenBank/DDBJ whole genome shotgun (WGS) entry which is preliminary data.</text>
</comment>
<dbReference type="AlphaFoldDB" id="A0A087BHM7"/>
<evidence type="ECO:0000313" key="2">
    <source>
        <dbReference type="Proteomes" id="UP000029024"/>
    </source>
</evidence>
<evidence type="ECO:0000313" key="1">
    <source>
        <dbReference type="EMBL" id="KFI70527.1"/>
    </source>
</evidence>
<dbReference type="EMBL" id="JGZA01000013">
    <property type="protein sequence ID" value="KFI70527.1"/>
    <property type="molecule type" value="Genomic_DNA"/>
</dbReference>
<dbReference type="PIRSF" id="PIRSF015268">
    <property type="entry name" value="Virulence_RhuM"/>
    <property type="match status" value="1"/>
</dbReference>
<gene>
    <name evidence="1" type="ORF">BLSS_1823</name>
</gene>
<sequence>MDDSNNQQAEIVLYQADGRNVPVQVSYWGDTFWMPQSGMAELFDTSQQNVSLHLKNIYETGELQEESTHKDFLSVRQEGSRNVRRTVAFYNLDAIIAVGYRVNSKQATQFRIWATGVLREYVIKGFALNDDMLKNGRPFGQDYFHELLQRVRDIRASEKRFYVQICEVFQEICTDYDKDAPIVRTFYKNVQNRFHYAVTQHTAPEIIHERADAGKPHMGLTTWKDAPDGRIHSSDVTIAKNYLSEDEINKLNRLSSGFLDMIESRIENMQTTTMSECLQLVNTYIQLTGGPLMPDIGKVTRKQADVKARAELARYNQSSPDQLSDFEKFARGLDQK</sequence>
<organism evidence="1 2">
    <name type="scientific">Bifidobacterium longum subsp. suis</name>
    <dbReference type="NCBI Taxonomy" id="1695"/>
    <lineage>
        <taxon>Bacteria</taxon>
        <taxon>Bacillati</taxon>
        <taxon>Actinomycetota</taxon>
        <taxon>Actinomycetes</taxon>
        <taxon>Bifidobacteriales</taxon>
        <taxon>Bifidobacteriaceae</taxon>
        <taxon>Bifidobacterium</taxon>
    </lineage>
</organism>
<dbReference type="PANTHER" id="PTHR35810:SF1">
    <property type="entry name" value="CYTOPLASMIC PROTEIN"/>
    <property type="match status" value="1"/>
</dbReference>
<name>A0A087BHM7_BIFLN</name>
<dbReference type="PANTHER" id="PTHR35810">
    <property type="entry name" value="CYTOPLASMIC PROTEIN-RELATED"/>
    <property type="match status" value="1"/>
</dbReference>